<sequence>MPAQDLFSPSSSGPSWDPLDDPNDHFTDLEISDTEDNEVVAPKRRPPPSPAPYPRPSVTRRRKLPLEEL</sequence>
<organism evidence="2 3">
    <name type="scientific">Klebsormidium nitens</name>
    <name type="common">Green alga</name>
    <name type="synonym">Ulothrix nitens</name>
    <dbReference type="NCBI Taxonomy" id="105231"/>
    <lineage>
        <taxon>Eukaryota</taxon>
        <taxon>Viridiplantae</taxon>
        <taxon>Streptophyta</taxon>
        <taxon>Klebsormidiophyceae</taxon>
        <taxon>Klebsormidiales</taxon>
        <taxon>Klebsormidiaceae</taxon>
        <taxon>Klebsormidium</taxon>
    </lineage>
</organism>
<dbReference type="EMBL" id="DF238384">
    <property type="protein sequence ID" value="GAQ93315.1"/>
    <property type="molecule type" value="Genomic_DNA"/>
</dbReference>
<evidence type="ECO:0000313" key="3">
    <source>
        <dbReference type="Proteomes" id="UP000054558"/>
    </source>
</evidence>
<feature type="region of interest" description="Disordered" evidence="1">
    <location>
        <begin position="1"/>
        <end position="69"/>
    </location>
</feature>
<gene>
    <name evidence="2" type="ORF">KFL_014350020</name>
</gene>
<dbReference type="AlphaFoldDB" id="A0A1Y1IQY0"/>
<name>A0A1Y1IQY0_KLENI</name>
<dbReference type="Proteomes" id="UP000054558">
    <property type="component" value="Unassembled WGS sequence"/>
</dbReference>
<proteinExistence type="predicted"/>
<accession>A0A1Y1IQY0</accession>
<keyword evidence="3" id="KW-1185">Reference proteome</keyword>
<reference evidence="2 3" key="1">
    <citation type="journal article" date="2014" name="Nat. Commun.">
        <title>Klebsormidium flaccidum genome reveals primary factors for plant terrestrial adaptation.</title>
        <authorList>
            <person name="Hori K."/>
            <person name="Maruyama F."/>
            <person name="Fujisawa T."/>
            <person name="Togashi T."/>
            <person name="Yamamoto N."/>
            <person name="Seo M."/>
            <person name="Sato S."/>
            <person name="Yamada T."/>
            <person name="Mori H."/>
            <person name="Tajima N."/>
            <person name="Moriyama T."/>
            <person name="Ikeuchi M."/>
            <person name="Watanabe M."/>
            <person name="Wada H."/>
            <person name="Kobayashi K."/>
            <person name="Saito M."/>
            <person name="Masuda T."/>
            <person name="Sasaki-Sekimoto Y."/>
            <person name="Mashiguchi K."/>
            <person name="Awai K."/>
            <person name="Shimojima M."/>
            <person name="Masuda S."/>
            <person name="Iwai M."/>
            <person name="Nobusawa T."/>
            <person name="Narise T."/>
            <person name="Kondo S."/>
            <person name="Saito H."/>
            <person name="Sato R."/>
            <person name="Murakawa M."/>
            <person name="Ihara Y."/>
            <person name="Oshima-Yamada Y."/>
            <person name="Ohtaka K."/>
            <person name="Satoh M."/>
            <person name="Sonobe K."/>
            <person name="Ishii M."/>
            <person name="Ohtani R."/>
            <person name="Kanamori-Sato M."/>
            <person name="Honoki R."/>
            <person name="Miyazaki D."/>
            <person name="Mochizuki H."/>
            <person name="Umetsu J."/>
            <person name="Higashi K."/>
            <person name="Shibata D."/>
            <person name="Kamiya Y."/>
            <person name="Sato N."/>
            <person name="Nakamura Y."/>
            <person name="Tabata S."/>
            <person name="Ida S."/>
            <person name="Kurokawa K."/>
            <person name="Ohta H."/>
        </authorList>
    </citation>
    <scope>NUCLEOTIDE SEQUENCE [LARGE SCALE GENOMIC DNA]</scope>
    <source>
        <strain evidence="2 3">NIES-2285</strain>
    </source>
</reference>
<evidence type="ECO:0000313" key="2">
    <source>
        <dbReference type="EMBL" id="GAQ93315.1"/>
    </source>
</evidence>
<evidence type="ECO:0000256" key="1">
    <source>
        <dbReference type="SAM" id="MobiDB-lite"/>
    </source>
</evidence>
<protein>
    <submittedName>
        <fullName evidence="2">Uncharacterized protein</fullName>
    </submittedName>
</protein>